<evidence type="ECO:0000313" key="3">
    <source>
        <dbReference type="EMBL" id="WIA11860.1"/>
    </source>
</evidence>
<accession>A0ABY8TRX7</accession>
<feature type="region of interest" description="Disordered" evidence="1">
    <location>
        <begin position="42"/>
        <end position="62"/>
    </location>
</feature>
<proteinExistence type="predicted"/>
<evidence type="ECO:0000259" key="2">
    <source>
        <dbReference type="PROSITE" id="PS50222"/>
    </source>
</evidence>
<feature type="compositionally biased region" description="Polar residues" evidence="1">
    <location>
        <begin position="51"/>
        <end position="62"/>
    </location>
</feature>
<dbReference type="PANTHER" id="PTHR20875:SF0">
    <property type="entry name" value="GH12158P"/>
    <property type="match status" value="1"/>
</dbReference>
<dbReference type="Gene3D" id="1.10.238.10">
    <property type="entry name" value="EF-hand"/>
    <property type="match status" value="1"/>
</dbReference>
<dbReference type="SUPFAM" id="SSF47473">
    <property type="entry name" value="EF-hand"/>
    <property type="match status" value="1"/>
</dbReference>
<sequence length="356" mass="40195">MTTKGQLPFTEPEWKVPGYTGFIQGLQETYKKTPIMAQVETKTPGEESFIHTRTCSPPKTTYHSMQRDPCNFEENFKKPEVDNLWPRLQERAAQDSFKPPCSNIALGDERVSPFTTSYSTDFYAPFNAHERLRSPMRNKDLAATQTSLKEHYASSYNRVGEKRLAKMISTMRERLSAKLGNNNDNAFKMRKLFKMYDKKEAGMIHFEDFRMFSESFGMQLDDDSLLALYHVYDPTGSGYLAYEDIVKQLLDSDYYAMYSPAGVDNTQALVDAQATEKLVANLRKRIKGSVADMRSVFASFDTAATGVLPHKTFEAGCAALGVVLSAKEHAWVQQAAMTADGSGMVHWGVFCDAFRE</sequence>
<dbReference type="PANTHER" id="PTHR20875">
    <property type="entry name" value="EF-HAND CALCIUM-BINDING DOMAIN-CONTAINING PROTEIN 6-RELATED"/>
    <property type="match status" value="1"/>
</dbReference>
<dbReference type="InterPro" id="IPR052603">
    <property type="entry name" value="EFCB6"/>
</dbReference>
<dbReference type="Proteomes" id="UP001244341">
    <property type="component" value="Chromosome 3b"/>
</dbReference>
<gene>
    <name evidence="3" type="ORF">OEZ85_011946</name>
</gene>
<keyword evidence="4" id="KW-1185">Reference proteome</keyword>
<feature type="domain" description="EF-hand" evidence="2">
    <location>
        <begin position="184"/>
        <end position="219"/>
    </location>
</feature>
<organism evidence="3 4">
    <name type="scientific">Tetradesmus obliquus</name>
    <name type="common">Green alga</name>
    <name type="synonym">Acutodesmus obliquus</name>
    <dbReference type="NCBI Taxonomy" id="3088"/>
    <lineage>
        <taxon>Eukaryota</taxon>
        <taxon>Viridiplantae</taxon>
        <taxon>Chlorophyta</taxon>
        <taxon>core chlorophytes</taxon>
        <taxon>Chlorophyceae</taxon>
        <taxon>CS clade</taxon>
        <taxon>Sphaeropleales</taxon>
        <taxon>Scenedesmaceae</taxon>
        <taxon>Tetradesmus</taxon>
    </lineage>
</organism>
<protein>
    <recommendedName>
        <fullName evidence="2">EF-hand domain-containing protein</fullName>
    </recommendedName>
</protein>
<dbReference type="InterPro" id="IPR011992">
    <property type="entry name" value="EF-hand-dom_pair"/>
</dbReference>
<dbReference type="EMBL" id="CP126210">
    <property type="protein sequence ID" value="WIA11860.1"/>
    <property type="molecule type" value="Genomic_DNA"/>
</dbReference>
<reference evidence="3 4" key="1">
    <citation type="submission" date="2023-05" db="EMBL/GenBank/DDBJ databases">
        <title>A 100% complete, gapless, phased diploid assembly of the Scenedesmus obliquus UTEX 3031 genome.</title>
        <authorList>
            <person name="Biondi T.C."/>
            <person name="Hanschen E.R."/>
            <person name="Kwon T."/>
            <person name="Eng W."/>
            <person name="Kruse C.P.S."/>
            <person name="Koehler S.I."/>
            <person name="Kunde Y."/>
            <person name="Gleasner C.D."/>
            <person name="You Mak K.T."/>
            <person name="Polle J."/>
            <person name="Hovde B.T."/>
            <person name="Starkenburg S.R."/>
        </authorList>
    </citation>
    <scope>NUCLEOTIDE SEQUENCE [LARGE SCALE GENOMIC DNA]</scope>
    <source>
        <strain evidence="3 4">DOE0152z</strain>
    </source>
</reference>
<dbReference type="PROSITE" id="PS50222">
    <property type="entry name" value="EF_HAND_2"/>
    <property type="match status" value="1"/>
</dbReference>
<evidence type="ECO:0000313" key="4">
    <source>
        <dbReference type="Proteomes" id="UP001244341"/>
    </source>
</evidence>
<evidence type="ECO:0000256" key="1">
    <source>
        <dbReference type="SAM" id="MobiDB-lite"/>
    </source>
</evidence>
<name>A0ABY8TRX7_TETOB</name>
<dbReference type="InterPro" id="IPR002048">
    <property type="entry name" value="EF_hand_dom"/>
</dbReference>